<proteinExistence type="predicted"/>
<comment type="caution">
    <text evidence="1">The sequence shown here is derived from an EMBL/GenBank/DDBJ whole genome shotgun (WGS) entry which is preliminary data.</text>
</comment>
<reference evidence="1 2" key="1">
    <citation type="submission" date="2014-03" db="EMBL/GenBank/DDBJ databases">
        <title>Genomics of Bifidobacteria.</title>
        <authorList>
            <person name="Ventura M."/>
            <person name="Milani C."/>
            <person name="Lugli G.A."/>
        </authorList>
    </citation>
    <scope>NUCLEOTIDE SEQUENCE [LARGE SCALE GENOMIC DNA]</scope>
    <source>
        <strain evidence="1 2">LMG 11597</strain>
    </source>
</reference>
<dbReference type="RefSeq" id="WP_024464553.1">
    <property type="nucleotide sequence ID" value="NZ_JGZR01000009.1"/>
</dbReference>
<evidence type="ECO:0000313" key="1">
    <source>
        <dbReference type="EMBL" id="KFJ01806.1"/>
    </source>
</evidence>
<dbReference type="EMBL" id="JGZR01000009">
    <property type="protein sequence ID" value="KFJ01806.1"/>
    <property type="molecule type" value="Genomic_DNA"/>
</dbReference>
<gene>
    <name evidence="1" type="ORF">BISU_1820</name>
</gene>
<dbReference type="Proteomes" id="UP000029055">
    <property type="component" value="Unassembled WGS sequence"/>
</dbReference>
<accession>A0A087E205</accession>
<keyword evidence="2" id="KW-1185">Reference proteome</keyword>
<dbReference type="AlphaFoldDB" id="A0A087E205"/>
<sequence length="180" mass="20568">MAVKANGAAHEKPEAWKKITDFLYSPSAPEMQQFSWFVRRLSDTPKNKPESEGHRETRNKLLTLISGLFAPPYAFRTDSGHGYVVYMKTEFLPYLKGYGQLIDEDMTLGDAARVTRNTIPAWESLDDLQAVGRLMNFLIDVYMPDVDDPNSPVTRKLENLRTNIRDVIEHNPSYIDVFIA</sequence>
<name>A0A087E205_9BIFI</name>
<evidence type="ECO:0000313" key="2">
    <source>
        <dbReference type="Proteomes" id="UP000029055"/>
    </source>
</evidence>
<organism evidence="1 2">
    <name type="scientific">Bifidobacterium subtile</name>
    <dbReference type="NCBI Taxonomy" id="77635"/>
    <lineage>
        <taxon>Bacteria</taxon>
        <taxon>Bacillati</taxon>
        <taxon>Actinomycetota</taxon>
        <taxon>Actinomycetes</taxon>
        <taxon>Bifidobacteriales</taxon>
        <taxon>Bifidobacteriaceae</taxon>
        <taxon>Bifidobacterium</taxon>
    </lineage>
</organism>
<protein>
    <submittedName>
        <fullName evidence="1">Uncharacterized protein</fullName>
    </submittedName>
</protein>